<comment type="similarity">
    <text evidence="2 7">Belongs to the calycin superfamily. Lipocalin family.</text>
</comment>
<dbReference type="GO" id="GO:0036094">
    <property type="term" value="F:small molecule binding"/>
    <property type="evidence" value="ECO:0007669"/>
    <property type="project" value="InterPro"/>
</dbReference>
<keyword evidence="3" id="KW-0964">Secreted</keyword>
<name>A0AAU9ZCQ3_PHORO</name>
<evidence type="ECO:0000313" key="11">
    <source>
        <dbReference type="Proteomes" id="UP001152836"/>
    </source>
</evidence>
<dbReference type="Pfam" id="PF00061">
    <property type="entry name" value="Lipocalin"/>
    <property type="match status" value="1"/>
</dbReference>
<dbReference type="PANTHER" id="PTHR11430">
    <property type="entry name" value="LIPOCALIN"/>
    <property type="match status" value="1"/>
</dbReference>
<dbReference type="GO" id="GO:0005615">
    <property type="term" value="C:extracellular space"/>
    <property type="evidence" value="ECO:0007669"/>
    <property type="project" value="TreeGrafter"/>
</dbReference>
<feature type="domain" description="Lipocalin/cytosolic fatty-acid binding" evidence="9">
    <location>
        <begin position="39"/>
        <end position="177"/>
    </location>
</feature>
<proteinExistence type="inferred from homology"/>
<evidence type="ECO:0000256" key="8">
    <source>
        <dbReference type="SAM" id="SignalP"/>
    </source>
</evidence>
<dbReference type="PROSITE" id="PS00213">
    <property type="entry name" value="LIPOCALIN"/>
    <property type="match status" value="1"/>
</dbReference>
<evidence type="ECO:0000259" key="9">
    <source>
        <dbReference type="Pfam" id="PF00061"/>
    </source>
</evidence>
<keyword evidence="5" id="KW-0590">Pheromone-binding</keyword>
<dbReference type="GO" id="GO:0005550">
    <property type="term" value="F:pheromone binding"/>
    <property type="evidence" value="ECO:0007669"/>
    <property type="project" value="UniProtKB-KW"/>
</dbReference>
<dbReference type="InterPro" id="IPR022272">
    <property type="entry name" value="Lipocalin_CS"/>
</dbReference>
<evidence type="ECO:0000256" key="1">
    <source>
        <dbReference type="ARBA" id="ARBA00004613"/>
    </source>
</evidence>
<dbReference type="PRINTS" id="PR00179">
    <property type="entry name" value="LIPOCALIN"/>
</dbReference>
<evidence type="ECO:0000256" key="6">
    <source>
        <dbReference type="ARBA" id="ARBA00023157"/>
    </source>
</evidence>
<comment type="subcellular location">
    <subcellularLocation>
        <location evidence="1">Secreted</location>
    </subcellularLocation>
</comment>
<dbReference type="AlphaFoldDB" id="A0AAU9ZCQ3"/>
<evidence type="ECO:0000256" key="2">
    <source>
        <dbReference type="ARBA" id="ARBA00006889"/>
    </source>
</evidence>
<dbReference type="InterPro" id="IPR002345">
    <property type="entry name" value="Lipocalin"/>
</dbReference>
<evidence type="ECO:0000256" key="3">
    <source>
        <dbReference type="ARBA" id="ARBA00022525"/>
    </source>
</evidence>
<gene>
    <name evidence="10" type="primary">Mup19</name>
    <name evidence="10" type="ORF">PHOROB_LOCUS7751</name>
</gene>
<keyword evidence="4 8" id="KW-0732">Signal</keyword>
<dbReference type="Gene3D" id="2.40.128.20">
    <property type="match status" value="1"/>
</dbReference>
<accession>A0AAU9ZCQ3</accession>
<keyword evidence="6" id="KW-1015">Disulfide bond</keyword>
<reference evidence="10" key="1">
    <citation type="submission" date="2022-06" db="EMBL/GenBank/DDBJ databases">
        <authorList>
            <person name="Andreotti S."/>
            <person name="Wyler E."/>
        </authorList>
    </citation>
    <scope>NUCLEOTIDE SEQUENCE</scope>
</reference>
<dbReference type="InterPro" id="IPR012674">
    <property type="entry name" value="Calycin"/>
</dbReference>
<dbReference type="PANTHER" id="PTHR11430:SF76">
    <property type="entry name" value="MAJOR URINARY PROTEIN 1-RELATED"/>
    <property type="match status" value="1"/>
</dbReference>
<evidence type="ECO:0000256" key="7">
    <source>
        <dbReference type="RuleBase" id="RU003695"/>
    </source>
</evidence>
<comment type="caution">
    <text evidence="10">The sequence shown here is derived from an EMBL/GenBank/DDBJ whole genome shotgun (WGS) entry which is preliminary data.</text>
</comment>
<dbReference type="SUPFAM" id="SSF50814">
    <property type="entry name" value="Lipocalins"/>
    <property type="match status" value="1"/>
</dbReference>
<dbReference type="FunFam" id="2.40.128.20:FF:000008">
    <property type="entry name" value="Major urinary protein"/>
    <property type="match status" value="1"/>
</dbReference>
<protein>
    <submittedName>
        <fullName evidence="10">Mup19 protein</fullName>
    </submittedName>
</protein>
<dbReference type="InterPro" id="IPR002971">
    <property type="entry name" value="Maj_urinary"/>
</dbReference>
<dbReference type="PRINTS" id="PR01221">
    <property type="entry name" value="MAJORURINARY"/>
</dbReference>
<feature type="chain" id="PRO_5044021163" evidence="8">
    <location>
        <begin position="22"/>
        <end position="250"/>
    </location>
</feature>
<evidence type="ECO:0000256" key="5">
    <source>
        <dbReference type="ARBA" id="ARBA00023106"/>
    </source>
</evidence>
<dbReference type="Proteomes" id="UP001152836">
    <property type="component" value="Unassembled WGS sequence"/>
</dbReference>
<evidence type="ECO:0000256" key="4">
    <source>
        <dbReference type="ARBA" id="ARBA00022729"/>
    </source>
</evidence>
<evidence type="ECO:0000313" key="10">
    <source>
        <dbReference type="EMBL" id="CAH6790434.1"/>
    </source>
</evidence>
<feature type="signal peptide" evidence="8">
    <location>
        <begin position="1"/>
        <end position="21"/>
    </location>
</feature>
<sequence length="250" mass="28483">MKLLQVLLLLGLEMMLVCVHAEGKTNLIGKNFNPEKIDGEWYTIGLASDKREKIEEHGSMRVFVEYIHFLKNSSLAFKFHTIVNGECTQLYLVCDKTEEDGVYVVNYDGYNIFTILDVDYDRYIILQLRNVKTGETFQLMELYGRTPELSSNIKENFGDISKMYGIPEENIFDLTKSGKSRFIYISFPDFISKKRTNPGDWQPDTCWAGEAPGFSWGNKLDLVPECVLVPTLQIAVSMPEAEGRPEHPGG</sequence>
<organism evidence="10 11">
    <name type="scientific">Phodopus roborovskii</name>
    <name type="common">Roborovski's desert hamster</name>
    <name type="synonym">Cricetulus roborovskii</name>
    <dbReference type="NCBI Taxonomy" id="109678"/>
    <lineage>
        <taxon>Eukaryota</taxon>
        <taxon>Metazoa</taxon>
        <taxon>Chordata</taxon>
        <taxon>Craniata</taxon>
        <taxon>Vertebrata</taxon>
        <taxon>Euteleostomi</taxon>
        <taxon>Mammalia</taxon>
        <taxon>Eutheria</taxon>
        <taxon>Euarchontoglires</taxon>
        <taxon>Glires</taxon>
        <taxon>Rodentia</taxon>
        <taxon>Myomorpha</taxon>
        <taxon>Muroidea</taxon>
        <taxon>Cricetidae</taxon>
        <taxon>Cricetinae</taxon>
        <taxon>Phodopus</taxon>
    </lineage>
</organism>
<dbReference type="EMBL" id="CALSGD010001430">
    <property type="protein sequence ID" value="CAH6790434.1"/>
    <property type="molecule type" value="Genomic_DNA"/>
</dbReference>
<dbReference type="InterPro" id="IPR000566">
    <property type="entry name" value="Lipocln_cytosolic_FA-bd_dom"/>
</dbReference>
<keyword evidence="11" id="KW-1185">Reference proteome</keyword>